<evidence type="ECO:0000256" key="1">
    <source>
        <dbReference type="ARBA" id="ARBA00022723"/>
    </source>
</evidence>
<dbReference type="GO" id="GO:0005634">
    <property type="term" value="C:nucleus"/>
    <property type="evidence" value="ECO:0007669"/>
    <property type="project" value="TreeGrafter"/>
</dbReference>
<proteinExistence type="predicted"/>
<evidence type="ECO:0000256" key="4">
    <source>
        <dbReference type="ARBA" id="ARBA00022833"/>
    </source>
</evidence>
<dbReference type="PANTHER" id="PTHR24409">
    <property type="entry name" value="ZINC FINGER PROTEIN 142"/>
    <property type="match status" value="1"/>
</dbReference>
<evidence type="ECO:0000259" key="6">
    <source>
        <dbReference type="PROSITE" id="PS50157"/>
    </source>
</evidence>
<evidence type="ECO:0000313" key="7">
    <source>
        <dbReference type="EMBL" id="KAH9366591.1"/>
    </source>
</evidence>
<dbReference type="InterPro" id="IPR036236">
    <property type="entry name" value="Znf_C2H2_sf"/>
</dbReference>
<organism evidence="7 8">
    <name type="scientific">Haemaphysalis longicornis</name>
    <name type="common">Bush tick</name>
    <dbReference type="NCBI Taxonomy" id="44386"/>
    <lineage>
        <taxon>Eukaryota</taxon>
        <taxon>Metazoa</taxon>
        <taxon>Ecdysozoa</taxon>
        <taxon>Arthropoda</taxon>
        <taxon>Chelicerata</taxon>
        <taxon>Arachnida</taxon>
        <taxon>Acari</taxon>
        <taxon>Parasitiformes</taxon>
        <taxon>Ixodida</taxon>
        <taxon>Ixodoidea</taxon>
        <taxon>Ixodidae</taxon>
        <taxon>Haemaphysalinae</taxon>
        <taxon>Haemaphysalis</taxon>
    </lineage>
</organism>
<comment type="caution">
    <text evidence="7">The sequence shown here is derived from an EMBL/GenBank/DDBJ whole genome shotgun (WGS) entry which is preliminary data.</text>
</comment>
<gene>
    <name evidence="7" type="ORF">HPB48_010911</name>
</gene>
<keyword evidence="4" id="KW-0862">Zinc</keyword>
<protein>
    <recommendedName>
        <fullName evidence="6">C2H2-type domain-containing protein</fullName>
    </recommendedName>
</protein>
<dbReference type="InterPro" id="IPR013087">
    <property type="entry name" value="Znf_C2H2_type"/>
</dbReference>
<sequence>MGIRALPRIQHPDKTWSKAQALIKILPARKPFGGKVQDYSRDDVAGGGVGKDGVPEVNSEAEHDACPVCGRIFTSRARLSSHVLLHGTAKTLRWRHCATSFASEHLRSRHMSAHIPASGLKRAAWSKKYKIYDSLRRHISRRQCRVCHKRFSFRCHVRKHLMVHTTSAARVSQIREA</sequence>
<dbReference type="OrthoDB" id="6478496at2759"/>
<feature type="domain" description="C2H2-type" evidence="6">
    <location>
        <begin position="64"/>
        <end position="91"/>
    </location>
</feature>
<dbReference type="GO" id="GO:0000981">
    <property type="term" value="F:DNA-binding transcription factor activity, RNA polymerase II-specific"/>
    <property type="evidence" value="ECO:0007669"/>
    <property type="project" value="TreeGrafter"/>
</dbReference>
<reference evidence="7 8" key="1">
    <citation type="journal article" date="2020" name="Cell">
        <title>Large-Scale Comparative Analyses of Tick Genomes Elucidate Their Genetic Diversity and Vector Capacities.</title>
        <authorList>
            <consortium name="Tick Genome and Microbiome Consortium (TIGMIC)"/>
            <person name="Jia N."/>
            <person name="Wang J."/>
            <person name="Shi W."/>
            <person name="Du L."/>
            <person name="Sun Y."/>
            <person name="Zhan W."/>
            <person name="Jiang J.F."/>
            <person name="Wang Q."/>
            <person name="Zhang B."/>
            <person name="Ji P."/>
            <person name="Bell-Sakyi L."/>
            <person name="Cui X.M."/>
            <person name="Yuan T.T."/>
            <person name="Jiang B.G."/>
            <person name="Yang W.F."/>
            <person name="Lam T.T."/>
            <person name="Chang Q.C."/>
            <person name="Ding S.J."/>
            <person name="Wang X.J."/>
            <person name="Zhu J.G."/>
            <person name="Ruan X.D."/>
            <person name="Zhao L."/>
            <person name="Wei J.T."/>
            <person name="Ye R.Z."/>
            <person name="Que T.C."/>
            <person name="Du C.H."/>
            <person name="Zhou Y.H."/>
            <person name="Cheng J.X."/>
            <person name="Dai P.F."/>
            <person name="Guo W.B."/>
            <person name="Han X.H."/>
            <person name="Huang E.J."/>
            <person name="Li L.F."/>
            <person name="Wei W."/>
            <person name="Gao Y.C."/>
            <person name="Liu J.Z."/>
            <person name="Shao H.Z."/>
            <person name="Wang X."/>
            <person name="Wang C.C."/>
            <person name="Yang T.C."/>
            <person name="Huo Q.B."/>
            <person name="Li W."/>
            <person name="Chen H.Y."/>
            <person name="Chen S.E."/>
            <person name="Zhou L.G."/>
            <person name="Ni X.B."/>
            <person name="Tian J.H."/>
            <person name="Sheng Y."/>
            <person name="Liu T."/>
            <person name="Pan Y.S."/>
            <person name="Xia L.Y."/>
            <person name="Li J."/>
            <person name="Zhao F."/>
            <person name="Cao W.C."/>
        </authorList>
    </citation>
    <scope>NUCLEOTIDE SEQUENCE [LARGE SCALE GENOMIC DNA]</scope>
    <source>
        <strain evidence="7">HaeL-2018</strain>
    </source>
</reference>
<feature type="domain" description="C2H2-type" evidence="6">
    <location>
        <begin position="142"/>
        <end position="169"/>
    </location>
</feature>
<dbReference type="Gene3D" id="3.30.160.60">
    <property type="entry name" value="Classic Zinc Finger"/>
    <property type="match status" value="1"/>
</dbReference>
<keyword evidence="3 5" id="KW-0863">Zinc-finger</keyword>
<keyword evidence="1" id="KW-0479">Metal-binding</keyword>
<dbReference type="PROSITE" id="PS50157">
    <property type="entry name" value="ZINC_FINGER_C2H2_2"/>
    <property type="match status" value="2"/>
</dbReference>
<dbReference type="GO" id="GO:0000977">
    <property type="term" value="F:RNA polymerase II transcription regulatory region sequence-specific DNA binding"/>
    <property type="evidence" value="ECO:0007669"/>
    <property type="project" value="TreeGrafter"/>
</dbReference>
<evidence type="ECO:0000313" key="8">
    <source>
        <dbReference type="Proteomes" id="UP000821853"/>
    </source>
</evidence>
<accession>A0A9J6FUW9</accession>
<keyword evidence="8" id="KW-1185">Reference proteome</keyword>
<dbReference type="GO" id="GO:0008270">
    <property type="term" value="F:zinc ion binding"/>
    <property type="evidence" value="ECO:0007669"/>
    <property type="project" value="UniProtKB-KW"/>
</dbReference>
<dbReference type="PANTHER" id="PTHR24409:SF295">
    <property type="entry name" value="AZ2-RELATED"/>
    <property type="match status" value="1"/>
</dbReference>
<dbReference type="AlphaFoldDB" id="A0A9J6FUW9"/>
<dbReference type="EMBL" id="JABSTR010000004">
    <property type="protein sequence ID" value="KAH9366591.1"/>
    <property type="molecule type" value="Genomic_DNA"/>
</dbReference>
<keyword evidence="2" id="KW-0677">Repeat</keyword>
<dbReference type="Pfam" id="PF00096">
    <property type="entry name" value="zf-C2H2"/>
    <property type="match status" value="1"/>
</dbReference>
<dbReference type="SUPFAM" id="SSF57667">
    <property type="entry name" value="beta-beta-alpha zinc fingers"/>
    <property type="match status" value="1"/>
</dbReference>
<dbReference type="Proteomes" id="UP000821853">
    <property type="component" value="Chromosome 2"/>
</dbReference>
<dbReference type="SMART" id="SM00355">
    <property type="entry name" value="ZnF_C2H2"/>
    <property type="match status" value="3"/>
</dbReference>
<name>A0A9J6FUW9_HAELO</name>
<dbReference type="PROSITE" id="PS00028">
    <property type="entry name" value="ZINC_FINGER_C2H2_1"/>
    <property type="match status" value="2"/>
</dbReference>
<evidence type="ECO:0000256" key="3">
    <source>
        <dbReference type="ARBA" id="ARBA00022771"/>
    </source>
</evidence>
<evidence type="ECO:0000256" key="5">
    <source>
        <dbReference type="PROSITE-ProRule" id="PRU00042"/>
    </source>
</evidence>
<dbReference type="VEuPathDB" id="VectorBase:HLOH_039930"/>
<evidence type="ECO:0000256" key="2">
    <source>
        <dbReference type="ARBA" id="ARBA00022737"/>
    </source>
</evidence>